<dbReference type="EMBL" id="JBIUZV010000006">
    <property type="protein sequence ID" value="MFJ3046764.1"/>
    <property type="molecule type" value="Genomic_DNA"/>
</dbReference>
<accession>A0ABW8F0E7</accession>
<dbReference type="SUPFAM" id="SSF51735">
    <property type="entry name" value="NAD(P)-binding Rossmann-fold domains"/>
    <property type="match status" value="1"/>
</dbReference>
<name>A0ABW8F0E7_9BURK</name>
<proteinExistence type="predicted"/>
<dbReference type="RefSeq" id="WP_402701006.1">
    <property type="nucleotide sequence ID" value="NZ_JBIUZV010000006.1"/>
</dbReference>
<evidence type="ECO:0000313" key="1">
    <source>
        <dbReference type="EMBL" id="MFJ3046764.1"/>
    </source>
</evidence>
<dbReference type="InterPro" id="IPR002347">
    <property type="entry name" value="SDR_fam"/>
</dbReference>
<dbReference type="InterPro" id="IPR036291">
    <property type="entry name" value="NAD(P)-bd_dom_sf"/>
</dbReference>
<keyword evidence="2" id="KW-1185">Reference proteome</keyword>
<comment type="caution">
    <text evidence="1">The sequence shown here is derived from an EMBL/GenBank/DDBJ whole genome shotgun (WGS) entry which is preliminary data.</text>
</comment>
<evidence type="ECO:0000313" key="2">
    <source>
        <dbReference type="Proteomes" id="UP001617427"/>
    </source>
</evidence>
<reference evidence="1 2" key="1">
    <citation type="submission" date="2024-10" db="EMBL/GenBank/DDBJ databases">
        <title>The Natural Products Discovery Center: Release of the First 8490 Sequenced Strains for Exploring Actinobacteria Biosynthetic Diversity.</title>
        <authorList>
            <person name="Kalkreuter E."/>
            <person name="Kautsar S.A."/>
            <person name="Yang D."/>
            <person name="Bader C.D."/>
            <person name="Teijaro C.N."/>
            <person name="Fluegel L."/>
            <person name="Davis C.M."/>
            <person name="Simpson J.R."/>
            <person name="Lauterbach L."/>
            <person name="Steele A.D."/>
            <person name="Gui C."/>
            <person name="Meng S."/>
            <person name="Li G."/>
            <person name="Viehrig K."/>
            <person name="Ye F."/>
            <person name="Su P."/>
            <person name="Kiefer A.F."/>
            <person name="Nichols A."/>
            <person name="Cepeda A.J."/>
            <person name="Yan W."/>
            <person name="Fan B."/>
            <person name="Jiang Y."/>
            <person name="Adhikari A."/>
            <person name="Zheng C.-J."/>
            <person name="Schuster L."/>
            <person name="Cowan T.M."/>
            <person name="Smanski M.J."/>
            <person name="Chevrette M.G."/>
            <person name="De Carvalho L.P.S."/>
            <person name="Shen B."/>
        </authorList>
    </citation>
    <scope>NUCLEOTIDE SEQUENCE [LARGE SCALE GENOMIC DNA]</scope>
    <source>
        <strain evidence="1 2">NPDC087045</strain>
    </source>
</reference>
<dbReference type="Proteomes" id="UP001617427">
    <property type="component" value="Unassembled WGS sequence"/>
</dbReference>
<sequence length="45" mass="5037">MLMNLQGHRHGRDDEVADAVLWLCRSSASYVTSQSIFVDGGLIMR</sequence>
<gene>
    <name evidence="1" type="ORF">ACIPEN_13115</name>
</gene>
<dbReference type="Pfam" id="PF13561">
    <property type="entry name" value="adh_short_C2"/>
    <property type="match status" value="1"/>
</dbReference>
<protein>
    <submittedName>
        <fullName evidence="1">SDR family oxidoreductase</fullName>
    </submittedName>
</protein>
<dbReference type="Gene3D" id="3.40.50.720">
    <property type="entry name" value="NAD(P)-binding Rossmann-like Domain"/>
    <property type="match status" value="1"/>
</dbReference>
<organism evidence="1 2">
    <name type="scientific">Herbaspirillum chlorophenolicum</name>
    <dbReference type="NCBI Taxonomy" id="211589"/>
    <lineage>
        <taxon>Bacteria</taxon>
        <taxon>Pseudomonadati</taxon>
        <taxon>Pseudomonadota</taxon>
        <taxon>Betaproteobacteria</taxon>
        <taxon>Burkholderiales</taxon>
        <taxon>Oxalobacteraceae</taxon>
        <taxon>Herbaspirillum</taxon>
    </lineage>
</organism>